<name>A0A397FYU1_APHAT</name>
<proteinExistence type="predicted"/>
<organism evidence="2 3">
    <name type="scientific">Aphanomyces astaci</name>
    <name type="common">Crayfish plague agent</name>
    <dbReference type="NCBI Taxonomy" id="112090"/>
    <lineage>
        <taxon>Eukaryota</taxon>
        <taxon>Sar</taxon>
        <taxon>Stramenopiles</taxon>
        <taxon>Oomycota</taxon>
        <taxon>Saprolegniomycetes</taxon>
        <taxon>Saprolegniales</taxon>
        <taxon>Verrucalvaceae</taxon>
        <taxon>Aphanomyces</taxon>
    </lineage>
</organism>
<dbReference type="InterPro" id="IPR003959">
    <property type="entry name" value="ATPase_AAA_core"/>
</dbReference>
<evidence type="ECO:0000313" key="2">
    <source>
        <dbReference type="EMBL" id="RHZ38911.1"/>
    </source>
</evidence>
<dbReference type="Proteomes" id="UP000266196">
    <property type="component" value="Unassembled WGS sequence"/>
</dbReference>
<gene>
    <name evidence="2" type="ORF">DYB31_005806</name>
</gene>
<feature type="domain" description="ATPase AAA-type core" evidence="1">
    <location>
        <begin position="106"/>
        <end position="131"/>
    </location>
</feature>
<evidence type="ECO:0000313" key="3">
    <source>
        <dbReference type="Proteomes" id="UP000266196"/>
    </source>
</evidence>
<dbReference type="GO" id="GO:0016887">
    <property type="term" value="F:ATP hydrolysis activity"/>
    <property type="evidence" value="ECO:0007669"/>
    <property type="project" value="InterPro"/>
</dbReference>
<dbReference type="EMBL" id="QUTE01004335">
    <property type="protein sequence ID" value="RHZ38911.1"/>
    <property type="molecule type" value="Genomic_DNA"/>
</dbReference>
<reference evidence="2 3" key="1">
    <citation type="submission" date="2018-08" db="EMBL/GenBank/DDBJ databases">
        <title>Aphanomyces genome sequencing and annotation.</title>
        <authorList>
            <person name="Minardi D."/>
            <person name="Oidtmann B."/>
            <person name="Van Der Giezen M."/>
            <person name="Studholme D.J."/>
        </authorList>
    </citation>
    <scope>NUCLEOTIDE SEQUENCE [LARGE SCALE GENOMIC DNA]</scope>
    <source>
        <strain evidence="2 3">197901</strain>
    </source>
</reference>
<sequence length="161" mass="17755">MDERSESVRDVPDVHAWLLVENFTISRKLLTHCLNTSDVIFPASHAHVKFYAKADPVLVALKNVYSTNTDDDTSLGDPVSSYRFCERSHEVGHIGAYILHPSVRLVVISGPPGMGKTSLVTAVAQHLHVRAKVHALVYISTVHGHGMSLVQMYVLLHIPTP</sequence>
<dbReference type="Pfam" id="PF00004">
    <property type="entry name" value="AAA"/>
    <property type="match status" value="1"/>
</dbReference>
<comment type="caution">
    <text evidence="2">The sequence shown here is derived from an EMBL/GenBank/DDBJ whole genome shotgun (WGS) entry which is preliminary data.</text>
</comment>
<evidence type="ECO:0000259" key="1">
    <source>
        <dbReference type="Pfam" id="PF00004"/>
    </source>
</evidence>
<accession>A0A397FYU1</accession>
<dbReference type="GO" id="GO:0005524">
    <property type="term" value="F:ATP binding"/>
    <property type="evidence" value="ECO:0007669"/>
    <property type="project" value="InterPro"/>
</dbReference>
<dbReference type="VEuPathDB" id="FungiDB:H257_18334"/>
<dbReference type="InterPro" id="IPR027417">
    <property type="entry name" value="P-loop_NTPase"/>
</dbReference>
<dbReference type="Gene3D" id="3.40.50.300">
    <property type="entry name" value="P-loop containing nucleotide triphosphate hydrolases"/>
    <property type="match status" value="1"/>
</dbReference>
<protein>
    <recommendedName>
        <fullName evidence="1">ATPase AAA-type core domain-containing protein</fullName>
    </recommendedName>
</protein>
<dbReference type="AlphaFoldDB" id="A0A397FYU1"/>
<dbReference type="SUPFAM" id="SSF52540">
    <property type="entry name" value="P-loop containing nucleoside triphosphate hydrolases"/>
    <property type="match status" value="1"/>
</dbReference>